<dbReference type="SUPFAM" id="SSF48403">
    <property type="entry name" value="Ankyrin repeat"/>
    <property type="match status" value="3"/>
</dbReference>
<feature type="repeat" description="ANK" evidence="3">
    <location>
        <begin position="1041"/>
        <end position="1073"/>
    </location>
</feature>
<evidence type="ECO:0000256" key="2">
    <source>
        <dbReference type="ARBA" id="ARBA00023043"/>
    </source>
</evidence>
<dbReference type="InterPro" id="IPR025676">
    <property type="entry name" value="Clr5_dom"/>
</dbReference>
<gene>
    <name evidence="5" type="ORF">FPANT_7290</name>
</gene>
<evidence type="ECO:0000313" key="5">
    <source>
        <dbReference type="EMBL" id="KAF5586213.1"/>
    </source>
</evidence>
<keyword evidence="1" id="KW-0677">Repeat</keyword>
<proteinExistence type="predicted"/>
<evidence type="ECO:0000313" key="6">
    <source>
        <dbReference type="Proteomes" id="UP000544095"/>
    </source>
</evidence>
<dbReference type="PANTHER" id="PTHR24198">
    <property type="entry name" value="ANKYRIN REPEAT AND PROTEIN KINASE DOMAIN-CONTAINING PROTEIN"/>
    <property type="match status" value="1"/>
</dbReference>
<evidence type="ECO:0000259" key="4">
    <source>
        <dbReference type="Pfam" id="PF14420"/>
    </source>
</evidence>
<keyword evidence="2 3" id="KW-0040">ANK repeat</keyword>
<organism evidence="5 6">
    <name type="scientific">Fusarium pseudoanthophilum</name>
    <dbReference type="NCBI Taxonomy" id="48495"/>
    <lineage>
        <taxon>Eukaryota</taxon>
        <taxon>Fungi</taxon>
        <taxon>Dikarya</taxon>
        <taxon>Ascomycota</taxon>
        <taxon>Pezizomycotina</taxon>
        <taxon>Sordariomycetes</taxon>
        <taxon>Hypocreomycetidae</taxon>
        <taxon>Hypocreales</taxon>
        <taxon>Nectriaceae</taxon>
        <taxon>Fusarium</taxon>
        <taxon>Fusarium fujikuroi species complex</taxon>
    </lineage>
</organism>
<feature type="repeat" description="ANK" evidence="3">
    <location>
        <begin position="1111"/>
        <end position="1136"/>
    </location>
</feature>
<dbReference type="PROSITE" id="PS50297">
    <property type="entry name" value="ANK_REP_REGION"/>
    <property type="match status" value="3"/>
</dbReference>
<comment type="caution">
    <text evidence="5">The sequence shown here is derived from an EMBL/GenBank/DDBJ whole genome shotgun (WGS) entry which is preliminary data.</text>
</comment>
<feature type="domain" description="Clr5" evidence="4">
    <location>
        <begin position="83"/>
        <end position="134"/>
    </location>
</feature>
<dbReference type="Gene3D" id="1.25.40.20">
    <property type="entry name" value="Ankyrin repeat-containing domain"/>
    <property type="match status" value="3"/>
</dbReference>
<evidence type="ECO:0000256" key="3">
    <source>
        <dbReference type="PROSITE-ProRule" id="PRU00023"/>
    </source>
</evidence>
<dbReference type="SMART" id="SM00248">
    <property type="entry name" value="ANK"/>
    <property type="match status" value="9"/>
</dbReference>
<dbReference type="InterPro" id="IPR036770">
    <property type="entry name" value="Ankyrin_rpt-contain_sf"/>
</dbReference>
<dbReference type="EMBL" id="JAAOAR010000354">
    <property type="protein sequence ID" value="KAF5586213.1"/>
    <property type="molecule type" value="Genomic_DNA"/>
</dbReference>
<evidence type="ECO:0000256" key="1">
    <source>
        <dbReference type="ARBA" id="ARBA00022737"/>
    </source>
</evidence>
<dbReference type="Pfam" id="PF14420">
    <property type="entry name" value="Clr5"/>
    <property type="match status" value="1"/>
</dbReference>
<protein>
    <submittedName>
        <fullName evidence="5">Sex-determining fem-1</fullName>
    </submittedName>
</protein>
<dbReference type="InterPro" id="IPR002110">
    <property type="entry name" value="Ankyrin_rpt"/>
</dbReference>
<dbReference type="Proteomes" id="UP000544095">
    <property type="component" value="Unassembled WGS sequence"/>
</dbReference>
<dbReference type="Pfam" id="PF00023">
    <property type="entry name" value="Ank"/>
    <property type="match status" value="1"/>
</dbReference>
<dbReference type="PROSITE" id="PS50088">
    <property type="entry name" value="ANK_REPEAT"/>
    <property type="match status" value="4"/>
</dbReference>
<keyword evidence="6" id="KW-1185">Reference proteome</keyword>
<accession>A0A8H5L772</accession>
<feature type="repeat" description="ANK" evidence="3">
    <location>
        <begin position="1005"/>
        <end position="1037"/>
    </location>
</feature>
<dbReference type="PANTHER" id="PTHR24198:SF165">
    <property type="entry name" value="ANKYRIN REPEAT-CONTAINING PROTEIN-RELATED"/>
    <property type="match status" value="1"/>
</dbReference>
<reference evidence="5 6" key="1">
    <citation type="submission" date="2020-05" db="EMBL/GenBank/DDBJ databases">
        <title>Identification and distribution of gene clusters putatively required for synthesis of sphingolipid metabolism inhibitors in phylogenetically diverse species of the filamentous fungus Fusarium.</title>
        <authorList>
            <person name="Kim H.-S."/>
            <person name="Busman M."/>
            <person name="Brown D.W."/>
            <person name="Divon H."/>
            <person name="Uhlig S."/>
            <person name="Proctor R.H."/>
        </authorList>
    </citation>
    <scope>NUCLEOTIDE SEQUENCE [LARGE SCALE GENOMIC DNA]</scope>
    <source>
        <strain evidence="5 6">NRRL 25211</strain>
    </source>
</reference>
<feature type="repeat" description="ANK" evidence="3">
    <location>
        <begin position="1076"/>
        <end position="1108"/>
    </location>
</feature>
<sequence>MRLANLASHSDYGLDESELRTQSLVRHTRGSNAFTESPIFLLHQLDSVCRVATPQLCSSLALSQYFNPVNIPMGATTTSYPSEGDWLKHQNMIRYEYLVKDTSLKDLVNLLRAQGLNVTKAQLEYKLKSWKLSKNIDKETWQYIDRKIRKRKDEGKESDVIHCGKRLKKLKVSKETNRHRETNIFARFKTPPPSPTNPQLSICTPPALQMSSSWPLSLPWISLKNSNWNITIDTAASKRVVLQHKHQAEIATSLMISMLAPAKDNRSVTLSKLIAGANNAIPEWYLGEHEETAQNMLAGPSSKSASECFKLMVYMMSNSMHKDSRHLEFIFSLMGNGTLDTLAEFKKLKNKSPTIRAFLEKLFQLAIREVTSVIIITGNCNPLSKPLALIKWLLEVGIDPNCHCHDVFRQSSVLATPIQQAVKAGSIELVQLLLRYRARADIPQCRTNETAFVNLVLESRGSDAGRFRMLNLLFDHKFLSEDEMLRAAIELGDTALMLKMLQLDPDVTSHETVWLHPACRRQQTHSHTYLTDSSALMMAVQAGGIMADYMLDHLLVRRQPTPEVLADAYIAAAYGGHYKIILRLEELHSSGAICNREGITPLEVAVVGGDPRVCKHLLERYGGASTLLLLAAAELVKIDVLQLLIDYGGNPNSPISQNEFKLYQYLDMDYSDYELPSSVLNILIHGDIRNIHMEQSILTLIQNGALLSRGNIAELSRRGFHRCLEAALAIGGNPNDKDEGKRTALQFALDGTWSFSGDGQITRAFRSAELLIETGAKLNGGEVVRAIDLQNKDLILYLLRHGGTLTDVDGAGKGCLEAEIIARNDPFLQEALEMQDFAIDAGPFCAAIHRQDWDLVGRLFKRAHKPTNCHLLEGTAVGLAAKAGQIDILDRLLARFIHSSVLCSAILPFRLHEGVMTSIEPYDERLGYWRAPKHQNGSILIAASPLTLASLGDDTSGFRELLRRGCCMDRVTWHILADSHRLYDYLQLLREFGCGLGSPTKYDAELDTALCRAIRTRQNDLAKYLVEVGADVNEFDLAVSARVSPLQCAVMEGNIDIATYLLDKGANVNAPPAYNKGATALQFAAINGYIGFARHLIQLGARVNARGPSRFGRSALEGAAEHGRLDMLALLIHHGAITTGHGRRQLVTAVAYAQSMAHHTIAEWLKEKCGWDGTDQHALLRRSDVNQETWMECLMSFCCDEYHDDNVKCTYHYTEEQRKDHIIQCWRCLRVQYRQGFEDGSDNYSISSFSDEDEDIDMEDDEIQNPSAILDFATILSSMVALWLLLGLLALIAGSAANDPCETYLGSSPADIIRTTMTTRQGTITVTDKIIIPSFAVNITKSNTKLTRVNVTDETASQRNSTLGITTTSTITATSTKLATVTASPEAKIATITVTNPNFVNRTETVTQTETNKNTITTTTYFTTTIGRRPGFTAIRDNMERISSELTETTTSVGLSAKLFSHVISVTCTDNLPIKKTVTTTSFRAQTQRLPKLSTATSTVTVWTTINETQYPPGLATTVTTTVHPTQTALINVTKTITVDGTVTLQRWVPQKTHYQVCDRNGSNYLSWVPGDNRSDKRMINELSRQDHEFNPTEIKVKDAIACCNECMKRKYCRISFWGRHPGAKREAPPSCYVYMTIRREQCMDRAQPLYARYIADKQVSDPSVEPWVVLSNGPCGQLRFGGVKGDKWHKPMKHDGFDIWNVDGYEMEKWLNTDKDYV</sequence>
<name>A0A8H5L772_9HYPO</name>
<dbReference type="Pfam" id="PF12796">
    <property type="entry name" value="Ank_2"/>
    <property type="match status" value="1"/>
</dbReference>